<protein>
    <submittedName>
        <fullName evidence="2">BAAT/Acyl-CoA thioester hydrolase protein</fullName>
    </submittedName>
</protein>
<dbReference type="InterPro" id="IPR014940">
    <property type="entry name" value="BAAT_C"/>
</dbReference>
<dbReference type="InterPro" id="IPR029058">
    <property type="entry name" value="AB_hydrolase_fold"/>
</dbReference>
<geneLocation type="plasmid" evidence="3">
    <name>prgalie4872d</name>
</geneLocation>
<dbReference type="GO" id="GO:0006631">
    <property type="term" value="P:fatty acid metabolic process"/>
    <property type="evidence" value="ECO:0007669"/>
    <property type="project" value="TreeGrafter"/>
</dbReference>
<gene>
    <name evidence="2" type="ORF">IE4872_PD00821</name>
</gene>
<accession>A0A1L5NTZ8</accession>
<dbReference type="SUPFAM" id="SSF53474">
    <property type="entry name" value="alpha/beta-Hydrolases"/>
    <property type="match status" value="1"/>
</dbReference>
<name>A0A1L5NTZ8_9HYPH</name>
<sequence length="284" mass="30422">MASCIQIDLSGNVQGILLEPDRRTEWGILVLAGSSGRVDVPRASLFASIGVTSLALGWFGGEGQAPGICEVPLETFVQAIDELEKRGCKLIAIAGTSKGAEAALLVATRDQRVDAVFAMSPTSVVWGNIGPGRDGIAWPERSSWTWKGEPLPFVPTDPSWTKEDANGLASYRSLFEHCLQRFAKSIPAATIPVEQSRANIVLIAGGSDALWPSESFARSVLHRRQMFAKEAELICDPEAGHRILLPAETTPRSSLHAHGGSDEADTRLGRAAWVAFANILGRLA</sequence>
<dbReference type="Pfam" id="PF08840">
    <property type="entry name" value="BAAT_C"/>
    <property type="match status" value="1"/>
</dbReference>
<dbReference type="Proteomes" id="UP000184749">
    <property type="component" value="Plasmid pRgalIE4872d"/>
</dbReference>
<evidence type="ECO:0000259" key="1">
    <source>
        <dbReference type="Pfam" id="PF08840"/>
    </source>
</evidence>
<dbReference type="PANTHER" id="PTHR10824">
    <property type="entry name" value="ACYL-COENZYME A THIOESTERASE-RELATED"/>
    <property type="match status" value="1"/>
</dbReference>
<dbReference type="EMBL" id="CP017105">
    <property type="protein sequence ID" value="APO71351.1"/>
    <property type="molecule type" value="Genomic_DNA"/>
</dbReference>
<reference evidence="2 3" key="1">
    <citation type="submission" date="2016-09" db="EMBL/GenBank/DDBJ databases">
        <title>The complete genome sequences of Rhizobium gallicum, symbiovars gallicum and phaseoli, symbionts associated to common bean (Phaseolus vulgaris).</title>
        <authorList>
            <person name="Bustos P."/>
            <person name="Santamaria R.I."/>
            <person name="Perez-Carrascal O.M."/>
            <person name="Juarez S."/>
            <person name="Lozano L."/>
            <person name="Martinez-Flores I."/>
            <person name="Martinez-Romero E."/>
            <person name="Cevallos M."/>
            <person name="Romero D."/>
            <person name="Davila G."/>
            <person name="Gonzalez V."/>
        </authorList>
    </citation>
    <scope>NUCLEOTIDE SEQUENCE [LARGE SCALE GENOMIC DNA]</scope>
    <source>
        <strain evidence="2 3">IE4872</strain>
        <plasmid evidence="3">prgalie4872d</plasmid>
    </source>
</reference>
<dbReference type="AlphaFoldDB" id="A0A1L5NTZ8"/>
<proteinExistence type="predicted"/>
<dbReference type="OrthoDB" id="9805123at2"/>
<evidence type="ECO:0000313" key="2">
    <source>
        <dbReference type="EMBL" id="APO71351.1"/>
    </source>
</evidence>
<evidence type="ECO:0000313" key="3">
    <source>
        <dbReference type="Proteomes" id="UP000184749"/>
    </source>
</evidence>
<dbReference type="PANTHER" id="PTHR10824:SF4">
    <property type="entry name" value="ACYL-COENZYME A THIOESTERASE 1-LIKE"/>
    <property type="match status" value="1"/>
</dbReference>
<dbReference type="GO" id="GO:0006637">
    <property type="term" value="P:acyl-CoA metabolic process"/>
    <property type="evidence" value="ECO:0007669"/>
    <property type="project" value="TreeGrafter"/>
</dbReference>
<keyword evidence="2" id="KW-0378">Hydrolase</keyword>
<dbReference type="GO" id="GO:0047617">
    <property type="term" value="F:fatty acyl-CoA hydrolase activity"/>
    <property type="evidence" value="ECO:0007669"/>
    <property type="project" value="TreeGrafter"/>
</dbReference>
<dbReference type="RefSeq" id="WP_074071675.1">
    <property type="nucleotide sequence ID" value="NZ_CP017105.1"/>
</dbReference>
<organism evidence="2 3">
    <name type="scientific">Rhizobium gallicum</name>
    <dbReference type="NCBI Taxonomy" id="56730"/>
    <lineage>
        <taxon>Bacteria</taxon>
        <taxon>Pseudomonadati</taxon>
        <taxon>Pseudomonadota</taxon>
        <taxon>Alphaproteobacteria</taxon>
        <taxon>Hyphomicrobiales</taxon>
        <taxon>Rhizobiaceae</taxon>
        <taxon>Rhizobium/Agrobacterium group</taxon>
        <taxon>Rhizobium</taxon>
    </lineage>
</organism>
<feature type="domain" description="BAAT/Acyl-CoA thioester hydrolase C-terminal" evidence="1">
    <location>
        <begin position="73"/>
        <end position="256"/>
    </location>
</feature>
<dbReference type="Gene3D" id="3.40.50.1820">
    <property type="entry name" value="alpha/beta hydrolase"/>
    <property type="match status" value="1"/>
</dbReference>
<keyword evidence="2" id="KW-0614">Plasmid</keyword>